<proteinExistence type="predicted"/>
<evidence type="ECO:0000313" key="2">
    <source>
        <dbReference type="Proteomes" id="UP000323917"/>
    </source>
</evidence>
<gene>
    <name evidence="1" type="ORF">Pr1d_38880</name>
</gene>
<dbReference type="EMBL" id="CP042913">
    <property type="protein sequence ID" value="QEG36574.1"/>
    <property type="molecule type" value="Genomic_DNA"/>
</dbReference>
<evidence type="ECO:0000313" key="1">
    <source>
        <dbReference type="EMBL" id="QEG36574.1"/>
    </source>
</evidence>
<reference evidence="1 2" key="1">
    <citation type="submission" date="2019-08" db="EMBL/GenBank/DDBJ databases">
        <title>Deep-cultivation of Planctomycetes and their phenomic and genomic characterization uncovers novel biology.</title>
        <authorList>
            <person name="Wiegand S."/>
            <person name="Jogler M."/>
            <person name="Boedeker C."/>
            <person name="Pinto D."/>
            <person name="Vollmers J."/>
            <person name="Rivas-Marin E."/>
            <person name="Kohn T."/>
            <person name="Peeters S.H."/>
            <person name="Heuer A."/>
            <person name="Rast P."/>
            <person name="Oberbeckmann S."/>
            <person name="Bunk B."/>
            <person name="Jeske O."/>
            <person name="Meyerdierks A."/>
            <person name="Storesund J.E."/>
            <person name="Kallscheuer N."/>
            <person name="Luecker S."/>
            <person name="Lage O.M."/>
            <person name="Pohl T."/>
            <person name="Merkel B.J."/>
            <person name="Hornburger P."/>
            <person name="Mueller R.-W."/>
            <person name="Bruemmer F."/>
            <person name="Labrenz M."/>
            <person name="Spormann A.M."/>
            <person name="Op den Camp H."/>
            <person name="Overmann J."/>
            <person name="Amann R."/>
            <person name="Jetten M.S.M."/>
            <person name="Mascher T."/>
            <person name="Medema M.H."/>
            <person name="Devos D.P."/>
            <person name="Kaster A.-K."/>
            <person name="Ovreas L."/>
            <person name="Rohde M."/>
            <person name="Galperin M.Y."/>
            <person name="Jogler C."/>
        </authorList>
    </citation>
    <scope>NUCLEOTIDE SEQUENCE [LARGE SCALE GENOMIC DNA]</scope>
    <source>
        <strain evidence="1 2">Pr1d</strain>
    </source>
</reference>
<dbReference type="InterPro" id="IPR029045">
    <property type="entry name" value="ClpP/crotonase-like_dom_sf"/>
</dbReference>
<dbReference type="Gene3D" id="3.90.226.10">
    <property type="entry name" value="2-enoyl-CoA Hydratase, Chain A, domain 1"/>
    <property type="match status" value="1"/>
</dbReference>
<organism evidence="1 2">
    <name type="scientific">Bythopirellula goksoeyrii</name>
    <dbReference type="NCBI Taxonomy" id="1400387"/>
    <lineage>
        <taxon>Bacteria</taxon>
        <taxon>Pseudomonadati</taxon>
        <taxon>Planctomycetota</taxon>
        <taxon>Planctomycetia</taxon>
        <taxon>Pirellulales</taxon>
        <taxon>Lacipirellulaceae</taxon>
        <taxon>Bythopirellula</taxon>
    </lineage>
</organism>
<dbReference type="AlphaFoldDB" id="A0A5B9QC19"/>
<sequence>MTQVHNEEDNRVPEIAITGDLTEHESELTDRLLDIEPGGQCTFYFDSPGGSPYCAVSLMTIIRLRGLRATGVVTGECSSAALWPFAACERRFVSPYSVLLFHPMKWQSEENVGLAEAAEWARHFGHLEKDMDALLADLFGVSRDMMRSWINPGKYVSGSELAGAGLAELITAADLVSPTGIFHLLHPDEAQDATSPEVSKPKLRKAP</sequence>
<dbReference type="RefSeq" id="WP_210417770.1">
    <property type="nucleotide sequence ID" value="NZ_CP042913.1"/>
</dbReference>
<protein>
    <recommendedName>
        <fullName evidence="3">ATP-dependent Clp protease proteolytic subunit</fullName>
    </recommendedName>
</protein>
<dbReference type="KEGG" id="bgok:Pr1d_38880"/>
<dbReference type="Proteomes" id="UP000323917">
    <property type="component" value="Chromosome"/>
</dbReference>
<name>A0A5B9QC19_9BACT</name>
<keyword evidence="2" id="KW-1185">Reference proteome</keyword>
<dbReference type="SUPFAM" id="SSF52096">
    <property type="entry name" value="ClpP/crotonase"/>
    <property type="match status" value="1"/>
</dbReference>
<evidence type="ECO:0008006" key="3">
    <source>
        <dbReference type="Google" id="ProtNLM"/>
    </source>
</evidence>
<accession>A0A5B9QC19</accession>